<evidence type="ECO:0000256" key="1">
    <source>
        <dbReference type="SAM" id="MobiDB-lite"/>
    </source>
</evidence>
<gene>
    <name evidence="2" type="ORF">FMOSSE_LOCUS10204</name>
</gene>
<dbReference type="EMBL" id="CAJVPP010003272">
    <property type="protein sequence ID" value="CAG8625326.1"/>
    <property type="molecule type" value="Genomic_DNA"/>
</dbReference>
<proteinExistence type="predicted"/>
<reference evidence="2" key="1">
    <citation type="submission" date="2021-06" db="EMBL/GenBank/DDBJ databases">
        <authorList>
            <person name="Kallberg Y."/>
            <person name="Tangrot J."/>
            <person name="Rosling A."/>
        </authorList>
    </citation>
    <scope>NUCLEOTIDE SEQUENCE</scope>
    <source>
        <strain evidence="2">87-6 pot B 2015</strain>
    </source>
</reference>
<protein>
    <submittedName>
        <fullName evidence="2">14053_t:CDS:1</fullName>
    </submittedName>
</protein>
<organism evidence="2 3">
    <name type="scientific">Funneliformis mosseae</name>
    <name type="common">Endomycorrhizal fungus</name>
    <name type="synonym">Glomus mosseae</name>
    <dbReference type="NCBI Taxonomy" id="27381"/>
    <lineage>
        <taxon>Eukaryota</taxon>
        <taxon>Fungi</taxon>
        <taxon>Fungi incertae sedis</taxon>
        <taxon>Mucoromycota</taxon>
        <taxon>Glomeromycotina</taxon>
        <taxon>Glomeromycetes</taxon>
        <taxon>Glomerales</taxon>
        <taxon>Glomeraceae</taxon>
        <taxon>Funneliformis</taxon>
    </lineage>
</organism>
<dbReference type="AlphaFoldDB" id="A0A9N9GTL0"/>
<accession>A0A9N9GTL0</accession>
<feature type="region of interest" description="Disordered" evidence="1">
    <location>
        <begin position="1"/>
        <end position="27"/>
    </location>
</feature>
<dbReference type="Proteomes" id="UP000789375">
    <property type="component" value="Unassembled WGS sequence"/>
</dbReference>
<evidence type="ECO:0000313" key="2">
    <source>
        <dbReference type="EMBL" id="CAG8625326.1"/>
    </source>
</evidence>
<comment type="caution">
    <text evidence="2">The sequence shown here is derived from an EMBL/GenBank/DDBJ whole genome shotgun (WGS) entry which is preliminary data.</text>
</comment>
<feature type="compositionally biased region" description="Low complexity" evidence="1">
    <location>
        <begin position="1"/>
        <end position="25"/>
    </location>
</feature>
<evidence type="ECO:0000313" key="3">
    <source>
        <dbReference type="Proteomes" id="UP000789375"/>
    </source>
</evidence>
<sequence length="237" mass="27664">MVNGNHENNENNENNENTYEENGNNIPYHLKRTYESLTRRQREIYDDFPSRDAKILYLEGLIEERKKSEIGSESEEESTKYFIVLLSSIYYLAKILIPGITMERLGILYNNKSTGPMHKPVSLSMSVEIGTKNNHNLGRNKDVFWESIATRINEELGSNSWDTIAMCEYMNGSRTVRRSRTGARYFDEFRTHFWEKPEDAFDRIRNMSISNRRRGRGIVSPAPSIGKYSTNLKYDIH</sequence>
<keyword evidence="3" id="KW-1185">Reference proteome</keyword>
<name>A0A9N9GTL0_FUNMO</name>